<organism evidence="8 9">
    <name type="scientific">Stylosanthes scabra</name>
    <dbReference type="NCBI Taxonomy" id="79078"/>
    <lineage>
        <taxon>Eukaryota</taxon>
        <taxon>Viridiplantae</taxon>
        <taxon>Streptophyta</taxon>
        <taxon>Embryophyta</taxon>
        <taxon>Tracheophyta</taxon>
        <taxon>Spermatophyta</taxon>
        <taxon>Magnoliopsida</taxon>
        <taxon>eudicotyledons</taxon>
        <taxon>Gunneridae</taxon>
        <taxon>Pentapetalae</taxon>
        <taxon>rosids</taxon>
        <taxon>fabids</taxon>
        <taxon>Fabales</taxon>
        <taxon>Fabaceae</taxon>
        <taxon>Papilionoideae</taxon>
        <taxon>50 kb inversion clade</taxon>
        <taxon>dalbergioids sensu lato</taxon>
        <taxon>Dalbergieae</taxon>
        <taxon>Pterocarpus clade</taxon>
        <taxon>Stylosanthes</taxon>
    </lineage>
</organism>
<evidence type="ECO:0000256" key="4">
    <source>
        <dbReference type="ARBA" id="ARBA00022631"/>
    </source>
</evidence>
<evidence type="ECO:0000313" key="9">
    <source>
        <dbReference type="Proteomes" id="UP001341840"/>
    </source>
</evidence>
<dbReference type="Proteomes" id="UP001341840">
    <property type="component" value="Unassembled WGS sequence"/>
</dbReference>
<keyword evidence="9" id="KW-1185">Reference proteome</keyword>
<evidence type="ECO:0000256" key="5">
    <source>
        <dbReference type="ARBA" id="ARBA00022793"/>
    </source>
</evidence>
<keyword evidence="5" id="KW-0210">Decarboxylase</keyword>
<sequence>KLEMRDFYLCSTNIWFAKEMIAASPFSSLEHATSFARHMWFRESSIHSLLYAISEHFHIKDAYVVAPALIMKEILQWGKRYREKFGFGFITNIDKHLSQQILNDLKTCCENSLIVELEVAFQEQFKFIDDLALLWQSKEETDFVEDSFDKEDVETGDKSGEVVTTDGSNSTMLSFDLNKKYEENMDTYH</sequence>
<evidence type="ECO:0000256" key="2">
    <source>
        <dbReference type="ARBA" id="ARBA00004754"/>
    </source>
</evidence>
<dbReference type="PANTHER" id="PTHR43466">
    <property type="entry name" value="2-OXO-4-HYDROXY-4-CARBOXY-5-UREIDOIMIDAZOLINE DECARBOXYLASE-RELATED"/>
    <property type="match status" value="1"/>
</dbReference>
<comment type="caution">
    <text evidence="8">The sequence shown here is derived from an EMBL/GenBank/DDBJ whole genome shotgun (WGS) entry which is preliminary data.</text>
</comment>
<evidence type="ECO:0000256" key="1">
    <source>
        <dbReference type="ARBA" id="ARBA00001163"/>
    </source>
</evidence>
<dbReference type="EMBL" id="JASCZI010000586">
    <property type="protein sequence ID" value="MED6112551.1"/>
    <property type="molecule type" value="Genomic_DNA"/>
</dbReference>
<dbReference type="SUPFAM" id="SSF158694">
    <property type="entry name" value="UraD-Like"/>
    <property type="match status" value="1"/>
</dbReference>
<evidence type="ECO:0000256" key="3">
    <source>
        <dbReference type="ARBA" id="ARBA00012257"/>
    </source>
</evidence>
<dbReference type="PANTHER" id="PTHR43466:SF1">
    <property type="entry name" value="2-OXO-4-HYDROXY-4-CARBOXY-5-UREIDOIMIDAZOLINE DECARBOXYLASE-RELATED"/>
    <property type="match status" value="1"/>
</dbReference>
<evidence type="ECO:0000313" key="8">
    <source>
        <dbReference type="EMBL" id="MED6112551.1"/>
    </source>
</evidence>
<dbReference type="Pfam" id="PF09349">
    <property type="entry name" value="OHCU_decarbox"/>
    <property type="match status" value="1"/>
</dbReference>
<name>A0ABU6QM91_9FABA</name>
<protein>
    <recommendedName>
        <fullName evidence="3">2-oxo-4-hydroxy-4-carboxy-5-ureidoimidazoline decarboxylase</fullName>
        <ecNumber evidence="3">4.1.1.97</ecNumber>
    </recommendedName>
</protein>
<evidence type="ECO:0000256" key="6">
    <source>
        <dbReference type="ARBA" id="ARBA00023239"/>
    </source>
</evidence>
<dbReference type="Gene3D" id="1.10.3330.10">
    <property type="entry name" value="Oxo-4-hydroxy-4-carboxy-5-ureidoimidazoline decarboxylase"/>
    <property type="match status" value="1"/>
</dbReference>
<feature type="non-terminal residue" evidence="8">
    <location>
        <position position="1"/>
    </location>
</feature>
<accession>A0ABU6QM91</accession>
<comment type="catalytic activity">
    <reaction evidence="1">
        <text>5-hydroxy-2-oxo-4-ureido-2,5-dihydro-1H-imidazole-5-carboxylate + H(+) = (S)-allantoin + CO2</text>
        <dbReference type="Rhea" id="RHEA:26301"/>
        <dbReference type="ChEBI" id="CHEBI:15378"/>
        <dbReference type="ChEBI" id="CHEBI:15678"/>
        <dbReference type="ChEBI" id="CHEBI:16526"/>
        <dbReference type="ChEBI" id="CHEBI:58639"/>
        <dbReference type="EC" id="4.1.1.97"/>
    </reaction>
</comment>
<feature type="domain" description="Oxo-4-hydroxy-4-carboxy-5-ureidoimidazoline decarboxylase" evidence="7">
    <location>
        <begin position="71"/>
        <end position="126"/>
    </location>
</feature>
<comment type="pathway">
    <text evidence="2">Purine metabolism; urate degradation; (S)-allantoin from urate: step 3/3.</text>
</comment>
<proteinExistence type="predicted"/>
<dbReference type="InterPro" id="IPR018020">
    <property type="entry name" value="OHCU_decarboxylase"/>
</dbReference>
<keyword evidence="4" id="KW-0659">Purine metabolism</keyword>
<evidence type="ECO:0000259" key="7">
    <source>
        <dbReference type="Pfam" id="PF09349"/>
    </source>
</evidence>
<dbReference type="EC" id="4.1.1.97" evidence="3"/>
<reference evidence="8 9" key="1">
    <citation type="journal article" date="2023" name="Plants (Basel)">
        <title>Bridging the Gap: Combining Genomics and Transcriptomics Approaches to Understand Stylosanthes scabra, an Orphan Legume from the Brazilian Caatinga.</title>
        <authorList>
            <person name="Ferreira-Neto J.R.C."/>
            <person name="da Silva M.D."/>
            <person name="Binneck E."/>
            <person name="de Melo N.F."/>
            <person name="da Silva R.H."/>
            <person name="de Melo A.L.T.M."/>
            <person name="Pandolfi V."/>
            <person name="Bustamante F.O."/>
            <person name="Brasileiro-Vidal A.C."/>
            <person name="Benko-Iseppon A.M."/>
        </authorList>
    </citation>
    <scope>NUCLEOTIDE SEQUENCE [LARGE SCALE GENOMIC DNA]</scope>
    <source>
        <tissue evidence="8">Leaves</tissue>
    </source>
</reference>
<gene>
    <name evidence="8" type="ORF">PIB30_062702</name>
</gene>
<dbReference type="InterPro" id="IPR036778">
    <property type="entry name" value="OHCU_decarboxylase_sf"/>
</dbReference>
<keyword evidence="6" id="KW-0456">Lyase</keyword>